<dbReference type="InterPro" id="IPR000649">
    <property type="entry name" value="IF-2B-related"/>
</dbReference>
<comment type="subunit">
    <text evidence="8">Component of the translation initiation factor 2B (eIF2B) complex which is a heterodecamer of two sets of five different subunits: alpha, beta, gamma, delta and epsilon. Subunits alpha, beta and delta comprise a regulatory subcomplex and subunits epsilon and gamma comprise a catalytic subcomplex. Within the complex, the hexameric regulatory complex resides at the center, with the two heterodimeric catalytic subcomplexes bound on opposite sides.</text>
</comment>
<accession>A0A1J4MYZ1</accession>
<dbReference type="GO" id="GO:0005829">
    <property type="term" value="C:cytosol"/>
    <property type="evidence" value="ECO:0007669"/>
    <property type="project" value="UniProtKB-SubCell"/>
</dbReference>
<dbReference type="GeneID" id="92367784"/>
<dbReference type="PANTHER" id="PTHR45859">
    <property type="entry name" value="TRANSLATION INITIATION FACTOR EIF-2B SUBUNIT BETA"/>
    <property type="match status" value="1"/>
</dbReference>
<dbReference type="VEuPathDB" id="CryptoDB:cand_036000"/>
<evidence type="ECO:0000256" key="8">
    <source>
        <dbReference type="ARBA" id="ARBA00046432"/>
    </source>
</evidence>
<evidence type="ECO:0000256" key="2">
    <source>
        <dbReference type="ARBA" id="ARBA00007251"/>
    </source>
</evidence>
<dbReference type="GO" id="GO:0005085">
    <property type="term" value="F:guanyl-nucleotide exchange factor activity"/>
    <property type="evidence" value="ECO:0007669"/>
    <property type="project" value="TreeGrafter"/>
</dbReference>
<evidence type="ECO:0000256" key="6">
    <source>
        <dbReference type="ARBA" id="ARBA00044122"/>
    </source>
</evidence>
<feature type="transmembrane region" description="Helical" evidence="10">
    <location>
        <begin position="228"/>
        <end position="248"/>
    </location>
</feature>
<dbReference type="PANTHER" id="PTHR45859:SF1">
    <property type="entry name" value="TRANSLATION INITIATION FACTOR EIF-2B SUBUNIT BETA"/>
    <property type="match status" value="1"/>
</dbReference>
<dbReference type="GO" id="GO:0003743">
    <property type="term" value="F:translation initiation factor activity"/>
    <property type="evidence" value="ECO:0007669"/>
    <property type="project" value="UniProtKB-KW"/>
</dbReference>
<dbReference type="SUPFAM" id="SSF100950">
    <property type="entry name" value="NagB/RpiA/CoA transferase-like"/>
    <property type="match status" value="1"/>
</dbReference>
<evidence type="ECO:0000256" key="7">
    <source>
        <dbReference type="ARBA" id="ARBA00044228"/>
    </source>
</evidence>
<dbReference type="InterPro" id="IPR051855">
    <property type="entry name" value="eIF2B_beta_subunit"/>
</dbReference>
<comment type="similarity">
    <text evidence="2 9">Belongs to the eIF-2B alpha/beta/delta subunits family.</text>
</comment>
<keyword evidence="3" id="KW-0963">Cytoplasm</keyword>
<dbReference type="RefSeq" id="XP_067070019.1">
    <property type="nucleotide sequence ID" value="XM_067213826.1"/>
</dbReference>
<keyword evidence="10" id="KW-1133">Transmembrane helix</keyword>
<evidence type="ECO:0000256" key="5">
    <source>
        <dbReference type="ARBA" id="ARBA00022917"/>
    </source>
</evidence>
<dbReference type="AlphaFoldDB" id="A0A1J4MYZ1"/>
<gene>
    <name evidence="11" type="ORF">cand_036000</name>
</gene>
<keyword evidence="5" id="KW-0648">Protein biosynthesis</keyword>
<comment type="caution">
    <text evidence="11">The sequence shown here is derived from an EMBL/GenBank/DDBJ whole genome shotgun (WGS) entry which is preliminary data.</text>
</comment>
<dbReference type="OrthoDB" id="269919at2759"/>
<dbReference type="Gene3D" id="3.40.50.10470">
    <property type="entry name" value="Translation initiation factor eif-2b, domain 2"/>
    <property type="match status" value="1"/>
</dbReference>
<evidence type="ECO:0000256" key="3">
    <source>
        <dbReference type="ARBA" id="ARBA00022490"/>
    </source>
</evidence>
<organism evidence="11 12">
    <name type="scientific">Cryptosporidium andersoni</name>
    <dbReference type="NCBI Taxonomy" id="117008"/>
    <lineage>
        <taxon>Eukaryota</taxon>
        <taxon>Sar</taxon>
        <taxon>Alveolata</taxon>
        <taxon>Apicomplexa</taxon>
        <taxon>Conoidasida</taxon>
        <taxon>Coccidia</taxon>
        <taxon>Eucoccidiorida</taxon>
        <taxon>Eimeriorina</taxon>
        <taxon>Cryptosporidiidae</taxon>
        <taxon>Cryptosporidium</taxon>
    </lineage>
</organism>
<comment type="subcellular location">
    <subcellularLocation>
        <location evidence="1">Cytoplasm</location>
        <location evidence="1">Cytosol</location>
    </subcellularLocation>
</comment>
<evidence type="ECO:0000256" key="9">
    <source>
        <dbReference type="RuleBase" id="RU003814"/>
    </source>
</evidence>
<dbReference type="Pfam" id="PF01008">
    <property type="entry name" value="IF-2B"/>
    <property type="match status" value="1"/>
</dbReference>
<sequence>MNDKKKAKDNWRVDVDSLIELLRRRQLSDSQSQGRKILEVLRQIVDRYPWKNAYELYQVIRTVGNEISSVDPLAFIVGNVVRRLLNVIRKEYAKLTTSQVKQPTYFDNMNLSDICDSTSVSMSLLRSAVFEGINELLHELGQSWDFDSSLDIFQTNDKILVYGYSSLVERLLRSISKKRQNLVIFVVDGDPERKSEEFVVKISHDINISAILVSDSSIFNIMPKVNKVILSASAIFPDGGAVTLSGGYLIAQTASYFFVPIVMISALYKLYHFPLFDYERTNSIVPPNIFMNLLKQIPNVHFAINKFDLVPGNLISIFITESGPLTPSHLYELSKSRFHLHDIDLDFNYALENGTGL</sequence>
<keyword evidence="10" id="KW-0812">Transmembrane</keyword>
<keyword evidence="10" id="KW-0472">Membrane</keyword>
<name>A0A1J4MYZ1_9CRYT</name>
<proteinExistence type="inferred from homology"/>
<evidence type="ECO:0000256" key="10">
    <source>
        <dbReference type="SAM" id="Phobius"/>
    </source>
</evidence>
<dbReference type="InterPro" id="IPR042529">
    <property type="entry name" value="IF_2B-like_C"/>
</dbReference>
<evidence type="ECO:0000256" key="4">
    <source>
        <dbReference type="ARBA" id="ARBA00022540"/>
    </source>
</evidence>
<reference evidence="11 12" key="1">
    <citation type="submission" date="2016-10" db="EMBL/GenBank/DDBJ databases">
        <title>Reductive evolution of mitochondrial metabolism and differential evolution of invasion-related proteins in Cryptosporidium.</title>
        <authorList>
            <person name="Liu S."/>
            <person name="Roellig D.M."/>
            <person name="Guo Y."/>
            <person name="Li N."/>
            <person name="Frace M.A."/>
            <person name="Tang K."/>
            <person name="Zhang L."/>
            <person name="Feng Y."/>
            <person name="Xiao L."/>
        </authorList>
    </citation>
    <scope>NUCLEOTIDE SEQUENCE [LARGE SCALE GENOMIC DNA]</scope>
    <source>
        <strain evidence="11">30847</strain>
    </source>
</reference>
<keyword evidence="4 11" id="KW-0396">Initiation factor</keyword>
<dbReference type="InterPro" id="IPR037171">
    <property type="entry name" value="NagB/RpiA_transferase-like"/>
</dbReference>
<dbReference type="GO" id="GO:0005851">
    <property type="term" value="C:eukaryotic translation initiation factor 2B complex"/>
    <property type="evidence" value="ECO:0007669"/>
    <property type="project" value="TreeGrafter"/>
</dbReference>
<protein>
    <recommendedName>
        <fullName evidence="6">Translation initiation factor eIF2B subunit beta</fullName>
    </recommendedName>
    <alternativeName>
        <fullName evidence="7">eIF2B GDP-GTP exchange factor subunit beta</fullName>
    </alternativeName>
</protein>
<evidence type="ECO:0000313" key="11">
    <source>
        <dbReference type="EMBL" id="OII78173.1"/>
    </source>
</evidence>
<keyword evidence="12" id="KW-1185">Reference proteome</keyword>
<evidence type="ECO:0000256" key="1">
    <source>
        <dbReference type="ARBA" id="ARBA00004514"/>
    </source>
</evidence>
<dbReference type="Proteomes" id="UP000186804">
    <property type="component" value="Unassembled WGS sequence"/>
</dbReference>
<feature type="transmembrane region" description="Helical" evidence="10">
    <location>
        <begin position="254"/>
        <end position="271"/>
    </location>
</feature>
<dbReference type="EMBL" id="LRBS01000007">
    <property type="protein sequence ID" value="OII78173.1"/>
    <property type="molecule type" value="Genomic_DNA"/>
</dbReference>
<evidence type="ECO:0000313" key="12">
    <source>
        <dbReference type="Proteomes" id="UP000186804"/>
    </source>
</evidence>